<evidence type="ECO:0000313" key="3">
    <source>
        <dbReference type="EMBL" id="EHL16961.1"/>
    </source>
</evidence>
<dbReference type="Proteomes" id="UP000006437">
    <property type="component" value="Unassembled WGS sequence"/>
</dbReference>
<accession>G9WXW4</accession>
<dbReference type="BioCyc" id="EBAC796937-HMP:GMGH-203-MONOMER"/>
<dbReference type="HOGENOM" id="CLU_048544_1_0_9"/>
<dbReference type="InterPro" id="IPR000836">
    <property type="entry name" value="PRTase_dom"/>
</dbReference>
<dbReference type="Gene3D" id="3.40.50.2020">
    <property type="match status" value="1"/>
</dbReference>
<dbReference type="PIRSF" id="PIRSF020967">
    <property type="entry name" value="UCP020967"/>
    <property type="match status" value="1"/>
</dbReference>
<dbReference type="Pfam" id="PF12500">
    <property type="entry name" value="TRSP"/>
    <property type="match status" value="1"/>
</dbReference>
<reference evidence="3 4" key="1">
    <citation type="submission" date="2011-08" db="EMBL/GenBank/DDBJ databases">
        <title>The Genome Sequence of Eubacteriaceae bacterium ACC19a.</title>
        <authorList>
            <consortium name="The Broad Institute Genome Sequencing Platform"/>
            <person name="Earl A."/>
            <person name="Ward D."/>
            <person name="Feldgarden M."/>
            <person name="Gevers D."/>
            <person name="Sizova M."/>
            <person name="Hazen A."/>
            <person name="Epstein S."/>
            <person name="Young S.K."/>
            <person name="Zeng Q."/>
            <person name="Gargeya S."/>
            <person name="Fitzgerald M."/>
            <person name="Haas B."/>
            <person name="Abouelleil A."/>
            <person name="Alvarado L."/>
            <person name="Arachchi H.M."/>
            <person name="Berlin A."/>
            <person name="Brown A."/>
            <person name="Chapman S.B."/>
            <person name="Chen Z."/>
            <person name="Dunbar C."/>
            <person name="Freedman E."/>
            <person name="Gearin G."/>
            <person name="Gellesch M."/>
            <person name="Goldberg J."/>
            <person name="Griggs A."/>
            <person name="Gujja S."/>
            <person name="Heiman D."/>
            <person name="Howarth C."/>
            <person name="Larson L."/>
            <person name="Lui A."/>
            <person name="MacDonald P.J.P."/>
            <person name="Montmayeur A."/>
            <person name="Murphy C."/>
            <person name="Neiman D."/>
            <person name="Pearson M."/>
            <person name="Priest M."/>
            <person name="Roberts A."/>
            <person name="Saif S."/>
            <person name="Shea T."/>
            <person name="Shenoy N."/>
            <person name="Sisk P."/>
            <person name="Stolte C."/>
            <person name="Sykes S."/>
            <person name="Wortman J."/>
            <person name="Nusbaum C."/>
            <person name="Birren B."/>
        </authorList>
    </citation>
    <scope>NUCLEOTIDE SEQUENCE [LARGE SCALE GENOMIC DNA]</scope>
    <source>
        <strain evidence="3 4">ACC19a</strain>
    </source>
</reference>
<protein>
    <recommendedName>
        <fullName evidence="5">Phosphoribosyl transferase domain protein</fullName>
    </recommendedName>
</protein>
<dbReference type="InterPro" id="IPR029057">
    <property type="entry name" value="PRTase-like"/>
</dbReference>
<evidence type="ECO:0000313" key="4">
    <source>
        <dbReference type="Proteomes" id="UP000006437"/>
    </source>
</evidence>
<dbReference type="RefSeq" id="WP_009524440.1">
    <property type="nucleotide sequence ID" value="NZ_JH414546.1"/>
</dbReference>
<dbReference type="CDD" id="cd06223">
    <property type="entry name" value="PRTases_typeI"/>
    <property type="match status" value="1"/>
</dbReference>
<dbReference type="InterPro" id="IPR022537">
    <property type="entry name" value="TRSP_dom"/>
</dbReference>
<dbReference type="EMBL" id="AFZE01000001">
    <property type="protein sequence ID" value="EHL16961.1"/>
    <property type="molecule type" value="Genomic_DNA"/>
</dbReference>
<dbReference type="SUPFAM" id="SSF53271">
    <property type="entry name" value="PRTase-like"/>
    <property type="match status" value="1"/>
</dbReference>
<sequence>MYTEQDLIKIAKRQNNKKRNYLIVNKLQGKHIPVIPSKALKMFDDLANLVTHKYTDEKILVIGFAETATAIGASVALKINAPYIHTTRENIQGEEYIHFTEDHSHATEQKLVKSDVDSIIDKTDRIIFVEDEITTGKTILNIINKLSNLYKKDIKYTAISILNSMDEQSEEIYKNKNIDIYYLVKINSQNYPKIADTYKDDGQYFTKTELKNFSDNSKKIKITDIHSYVNSRKLINPMSYKKLCYELSNQILQNIKLQNVKDILVLGTEEFMYPALFTANEIEKNNKNVKFHATTRSPIQVSNTSDYPLHTRYEISSLYDENRITYIYDLKKYDMVIIITDSKNQKNSYIELVNALISCTNDNIIIFRWC</sequence>
<dbReference type="Pfam" id="PF15609">
    <property type="entry name" value="PRTase_2"/>
    <property type="match status" value="1"/>
</dbReference>
<feature type="domain" description="Orotate phosphoribosyltransferase-like" evidence="2">
    <location>
        <begin position="7"/>
        <end position="174"/>
    </location>
</feature>
<evidence type="ECO:0008006" key="5">
    <source>
        <dbReference type="Google" id="ProtNLM"/>
    </source>
</evidence>
<comment type="caution">
    <text evidence="3">The sequence shown here is derived from an EMBL/GenBank/DDBJ whole genome shotgun (WGS) entry which is preliminary data.</text>
</comment>
<name>G9WXW4_9FIRM</name>
<evidence type="ECO:0000259" key="1">
    <source>
        <dbReference type="Pfam" id="PF12500"/>
    </source>
</evidence>
<gene>
    <name evidence="3" type="ORF">HMPREF9629_00203</name>
</gene>
<evidence type="ECO:0000259" key="2">
    <source>
        <dbReference type="Pfam" id="PF15609"/>
    </source>
</evidence>
<dbReference type="AlphaFoldDB" id="G9WXW4"/>
<feature type="domain" description="TRSP" evidence="1">
    <location>
        <begin position="253"/>
        <end position="356"/>
    </location>
</feature>
<organism evidence="3 4">
    <name type="scientific">Peptoanaerobacter stomatis</name>
    <dbReference type="NCBI Taxonomy" id="796937"/>
    <lineage>
        <taxon>Bacteria</taxon>
        <taxon>Bacillati</taxon>
        <taxon>Bacillota</taxon>
        <taxon>Clostridia</taxon>
        <taxon>Peptostreptococcales</taxon>
        <taxon>Filifactoraceae</taxon>
        <taxon>Peptoanaerobacter</taxon>
    </lineage>
</organism>
<dbReference type="InterPro" id="IPR011214">
    <property type="entry name" value="UCP020967"/>
</dbReference>
<dbReference type="PATRIC" id="fig|796937.3.peg.208"/>
<dbReference type="InterPro" id="IPR041688">
    <property type="entry name" value="PRTase_2"/>
</dbReference>
<proteinExistence type="predicted"/>